<protein>
    <recommendedName>
        <fullName evidence="1">DUF7931 domain-containing protein</fullName>
    </recommendedName>
</protein>
<reference evidence="2 3" key="1">
    <citation type="submission" date="2023-08" db="EMBL/GenBank/DDBJ databases">
        <title>Whole-genome sequencing of halo(alkali)philic microorganisms from hypersaline lakes.</title>
        <authorList>
            <person name="Sorokin D.Y."/>
            <person name="Abbas B."/>
            <person name="Merkel A.Y."/>
        </authorList>
    </citation>
    <scope>NUCLEOTIDE SEQUENCE [LARGE SCALE GENOMIC DNA]</scope>
    <source>
        <strain evidence="2 3">AB-CW4</strain>
    </source>
</reference>
<name>A0ABU0WAI8_9GAMM</name>
<evidence type="ECO:0000313" key="2">
    <source>
        <dbReference type="EMBL" id="MDQ2070783.1"/>
    </source>
</evidence>
<gene>
    <name evidence="2" type="ORF">RBH19_12975</name>
</gene>
<evidence type="ECO:0000259" key="1">
    <source>
        <dbReference type="Pfam" id="PF25559"/>
    </source>
</evidence>
<organism evidence="2 3">
    <name type="scientific">Natronospira bacteriovora</name>
    <dbReference type="NCBI Taxonomy" id="3069753"/>
    <lineage>
        <taxon>Bacteria</taxon>
        <taxon>Pseudomonadati</taxon>
        <taxon>Pseudomonadota</taxon>
        <taxon>Gammaproteobacteria</taxon>
        <taxon>Natronospirales</taxon>
        <taxon>Natronospiraceae</taxon>
        <taxon>Natronospira</taxon>
    </lineage>
</organism>
<dbReference type="RefSeq" id="WP_306729279.1">
    <property type="nucleotide sequence ID" value="NZ_JAVDDT010000010.1"/>
</dbReference>
<keyword evidence="3" id="KW-1185">Reference proteome</keyword>
<comment type="caution">
    <text evidence="2">The sequence shown here is derived from an EMBL/GenBank/DDBJ whole genome shotgun (WGS) entry which is preliminary data.</text>
</comment>
<proteinExistence type="predicted"/>
<sequence>MNDQPGGPLETRDDSRQAARHLAELVRRELRIFTRDMDPAVLDQVEFLEAARQFAIRSQHTRIRVLVQDATRAVKEGHGLTRLAARLSSHVSLHRPHDDDVSHADTFIVADDQGYLYRPLADRLEGRWHAYDPAEARRLARRFDEMWERSKPEPEFRRLGV</sequence>
<feature type="domain" description="DUF7931" evidence="1">
    <location>
        <begin position="12"/>
        <end position="159"/>
    </location>
</feature>
<dbReference type="EMBL" id="JAVDDT010000010">
    <property type="protein sequence ID" value="MDQ2070783.1"/>
    <property type="molecule type" value="Genomic_DNA"/>
</dbReference>
<evidence type="ECO:0000313" key="3">
    <source>
        <dbReference type="Proteomes" id="UP001239019"/>
    </source>
</evidence>
<dbReference type="Pfam" id="PF25559">
    <property type="entry name" value="DUF7931"/>
    <property type="match status" value="1"/>
</dbReference>
<dbReference type="Proteomes" id="UP001239019">
    <property type="component" value="Unassembled WGS sequence"/>
</dbReference>
<accession>A0ABU0WAI8</accession>
<dbReference type="InterPro" id="IPR057691">
    <property type="entry name" value="DUF7931"/>
</dbReference>